<dbReference type="EMBL" id="LT554852">
    <property type="protein sequence ID" value="SAM07759.1"/>
    <property type="molecule type" value="Genomic_DNA"/>
</dbReference>
<sequence>MQFRSIEYHQKRITPTVYASVVTTLSPKTAADASGLEIGHSPTKTQLPLFKISSALRWWSRRWFQVTFVAQAEIKIQWPGKSPSESSP</sequence>
<proteinExistence type="predicted"/>
<name>A0A168S3J9_ABSGL</name>
<accession>A0A168S3J9</accession>
<dbReference type="InParanoid" id="A0A168S3J9"/>
<gene>
    <name evidence="1" type="primary">ABSGL_13416.1 scaffold 14161</name>
</gene>
<dbReference type="Proteomes" id="UP000078561">
    <property type="component" value="Unassembled WGS sequence"/>
</dbReference>
<organism evidence="1">
    <name type="scientific">Absidia glauca</name>
    <name type="common">Pin mould</name>
    <dbReference type="NCBI Taxonomy" id="4829"/>
    <lineage>
        <taxon>Eukaryota</taxon>
        <taxon>Fungi</taxon>
        <taxon>Fungi incertae sedis</taxon>
        <taxon>Mucoromycota</taxon>
        <taxon>Mucoromycotina</taxon>
        <taxon>Mucoromycetes</taxon>
        <taxon>Mucorales</taxon>
        <taxon>Cunninghamellaceae</taxon>
        <taxon>Absidia</taxon>
    </lineage>
</organism>
<keyword evidence="2" id="KW-1185">Reference proteome</keyword>
<protein>
    <submittedName>
        <fullName evidence="1">Uncharacterized protein</fullName>
    </submittedName>
</protein>
<dbReference type="AlphaFoldDB" id="A0A168S3J9"/>
<evidence type="ECO:0000313" key="2">
    <source>
        <dbReference type="Proteomes" id="UP000078561"/>
    </source>
</evidence>
<reference evidence="1" key="1">
    <citation type="submission" date="2016-04" db="EMBL/GenBank/DDBJ databases">
        <authorList>
            <person name="Evans L.H."/>
            <person name="Alamgir A."/>
            <person name="Owens N."/>
            <person name="Weber N.D."/>
            <person name="Virtaneva K."/>
            <person name="Barbian K."/>
            <person name="Babar A."/>
            <person name="Rosenke K."/>
        </authorList>
    </citation>
    <scope>NUCLEOTIDE SEQUENCE [LARGE SCALE GENOMIC DNA]</scope>
    <source>
        <strain evidence="1">CBS 101.48</strain>
    </source>
</reference>
<evidence type="ECO:0000313" key="1">
    <source>
        <dbReference type="EMBL" id="SAM07759.1"/>
    </source>
</evidence>